<keyword evidence="1" id="KW-0762">Sugar transport</keyword>
<sequence length="66" mass="7544">MFVSSIMGFVLNYSTMLCIQYNSALTTTIIGCLKKYIIVTYAGMFIGSDYDVYRYCIRSITFLVLI</sequence>
<protein>
    <submittedName>
        <fullName evidence="1">UDP-sugar transporter UST74c-like</fullName>
    </submittedName>
</protein>
<keyword evidence="2" id="KW-1185">Reference proteome</keyword>
<dbReference type="EMBL" id="VUJU01001945">
    <property type="protein sequence ID" value="KAF0763178.1"/>
    <property type="molecule type" value="Genomic_DNA"/>
</dbReference>
<proteinExistence type="predicted"/>
<comment type="caution">
    <text evidence="1">The sequence shown here is derived from an EMBL/GenBank/DDBJ whole genome shotgun (WGS) entry which is preliminary data.</text>
</comment>
<keyword evidence="1" id="KW-0813">Transport</keyword>
<accession>A0A6G0YYB4</accession>
<dbReference type="AlphaFoldDB" id="A0A6G0YYB4"/>
<evidence type="ECO:0000313" key="1">
    <source>
        <dbReference type="EMBL" id="KAF0763178.1"/>
    </source>
</evidence>
<evidence type="ECO:0000313" key="2">
    <source>
        <dbReference type="Proteomes" id="UP000478052"/>
    </source>
</evidence>
<reference evidence="1 2" key="1">
    <citation type="submission" date="2019-08" db="EMBL/GenBank/DDBJ databases">
        <title>Whole genome of Aphis craccivora.</title>
        <authorList>
            <person name="Voronova N.V."/>
            <person name="Shulinski R.S."/>
            <person name="Bandarenka Y.V."/>
            <person name="Zhorov D.G."/>
            <person name="Warner D."/>
        </authorList>
    </citation>
    <scope>NUCLEOTIDE SEQUENCE [LARGE SCALE GENOMIC DNA]</scope>
    <source>
        <strain evidence="1">180601</strain>
        <tissue evidence="1">Whole Body</tissue>
    </source>
</reference>
<name>A0A6G0YYB4_APHCR</name>
<dbReference type="Proteomes" id="UP000478052">
    <property type="component" value="Unassembled WGS sequence"/>
</dbReference>
<dbReference type="OrthoDB" id="417037at2759"/>
<organism evidence="1 2">
    <name type="scientific">Aphis craccivora</name>
    <name type="common">Cowpea aphid</name>
    <dbReference type="NCBI Taxonomy" id="307492"/>
    <lineage>
        <taxon>Eukaryota</taxon>
        <taxon>Metazoa</taxon>
        <taxon>Ecdysozoa</taxon>
        <taxon>Arthropoda</taxon>
        <taxon>Hexapoda</taxon>
        <taxon>Insecta</taxon>
        <taxon>Pterygota</taxon>
        <taxon>Neoptera</taxon>
        <taxon>Paraneoptera</taxon>
        <taxon>Hemiptera</taxon>
        <taxon>Sternorrhyncha</taxon>
        <taxon>Aphidomorpha</taxon>
        <taxon>Aphidoidea</taxon>
        <taxon>Aphididae</taxon>
        <taxon>Aphidini</taxon>
        <taxon>Aphis</taxon>
        <taxon>Aphis</taxon>
    </lineage>
</organism>
<gene>
    <name evidence="1" type="ORF">FWK35_00011880</name>
</gene>